<dbReference type="EMBL" id="JAKRRY010000006">
    <property type="protein sequence ID" value="MCW8345701.1"/>
    <property type="molecule type" value="Genomic_DNA"/>
</dbReference>
<dbReference type="Pfam" id="PF07012">
    <property type="entry name" value="Curlin_rpt"/>
    <property type="match status" value="1"/>
</dbReference>
<evidence type="ECO:0000313" key="3">
    <source>
        <dbReference type="EMBL" id="MCW8345701.1"/>
    </source>
</evidence>
<keyword evidence="4" id="KW-1185">Reference proteome</keyword>
<proteinExistence type="inferred from homology"/>
<dbReference type="InterPro" id="IPR009742">
    <property type="entry name" value="Curlin_rpt"/>
</dbReference>
<dbReference type="AlphaFoldDB" id="A0A9X3CLQ4"/>
<dbReference type="RefSeq" id="WP_265674113.1">
    <property type="nucleotide sequence ID" value="NZ_JAKRRY010000006.1"/>
</dbReference>
<reference evidence="3" key="1">
    <citation type="submission" date="2022-02" db="EMBL/GenBank/DDBJ databases">
        <title>Vibrio sp. nov, a new bacterium isolated from seawater.</title>
        <authorList>
            <person name="Yuan Y."/>
        </authorList>
    </citation>
    <scope>NUCLEOTIDE SEQUENCE</scope>
    <source>
        <strain evidence="3">ZSDZ65</strain>
    </source>
</reference>
<evidence type="ECO:0000256" key="1">
    <source>
        <dbReference type="ARBA" id="ARBA00009766"/>
    </source>
</evidence>
<organism evidence="3 4">
    <name type="scientific">Vibrio qingdaonensis</name>
    <dbReference type="NCBI Taxonomy" id="2829491"/>
    <lineage>
        <taxon>Bacteria</taxon>
        <taxon>Pseudomonadati</taxon>
        <taxon>Pseudomonadota</taxon>
        <taxon>Gammaproteobacteria</taxon>
        <taxon>Vibrionales</taxon>
        <taxon>Vibrionaceae</taxon>
        <taxon>Vibrio</taxon>
    </lineage>
</organism>
<dbReference type="Proteomes" id="UP001155587">
    <property type="component" value="Unassembled WGS sequence"/>
</dbReference>
<evidence type="ECO:0000313" key="4">
    <source>
        <dbReference type="Proteomes" id="UP001155587"/>
    </source>
</evidence>
<dbReference type="GO" id="GO:0009289">
    <property type="term" value="C:pilus"/>
    <property type="evidence" value="ECO:0007669"/>
    <property type="project" value="InterPro"/>
</dbReference>
<gene>
    <name evidence="3" type="ORF">MD535_06715</name>
</gene>
<name>A0A9X3CLQ4_9VIBR</name>
<protein>
    <submittedName>
        <fullName evidence="3">Curlin subunit CsgB</fullName>
    </submittedName>
</protein>
<evidence type="ECO:0000256" key="2">
    <source>
        <dbReference type="ARBA" id="ARBA00022729"/>
    </source>
</evidence>
<sequence length="220" mass="22783">MKVIRNTTNFQLDKIAKTFLVCLGLFTGSLPIMANSLVFAPNGGVDSTGDFLHGVGQDVINDYNDLDRGNNDIDNYSEVNITNATDSLVIVSQVKAGLGRGNKSSVNQVGVSNTAIVGQIGSGNIAYINQEGDGNAAAIGQLGTRSEALINQDGNNNLAVIGQANMLYPSSKLSVNQENDNNIAFVAGSGGADLGISQDGGDAAIVNASGAMRIYINQTN</sequence>
<comment type="similarity">
    <text evidence="1">Belongs to the CsgA/CsgB family.</text>
</comment>
<dbReference type="GO" id="GO:0007155">
    <property type="term" value="P:cell adhesion"/>
    <property type="evidence" value="ECO:0007669"/>
    <property type="project" value="InterPro"/>
</dbReference>
<comment type="caution">
    <text evidence="3">The sequence shown here is derived from an EMBL/GenBank/DDBJ whole genome shotgun (WGS) entry which is preliminary data.</text>
</comment>
<keyword evidence="2" id="KW-0732">Signal</keyword>
<accession>A0A9X3CLQ4</accession>